<sequence length="699" mass="76280">MTVARPRSADEPAERIISLLWLLLHEPRGYAREQIRRLVVGYEGLSDGAFEKLFQRDRRALRAVGVPLTVVGGEDADDDDGPRYRVDRDSLLLQDLDLTLDERRALVRARRLWGDSPLRDEVVRAVGVLLHPGELSGQDELEGYHTVMPRADPRLEALTEAAAEQALVRFAYRDAAGALTERTVRAWLLTLVRGRWYLTGWDVDREAERSFRLSRLESAPVVLEQAPSAAARRAPRRPADLDHAALRARLAGRAEAETVRVWLAPGRGQGFRVAGRPVDPRPADGSAPGEGWELWEAATGRTEDGVVAEAATAAGHVLFPASEPEPARRLAAALTAAAELHAGPADPGCADVRLSAPVRRRVRTSSEDLVGRLLDIVGLANRSEGIDRAELRDRLGVSEADLGRDLEVLRYCGMPEREFPGFQFDVDEADGRVYVHQAAELAGPVRLTLPEAHTLVATLQTVAEMTVLTDADRDAARSAQRRIRASLADAGQDVADDAPAASVGDGASIADEGAVVAHWDVAVDPETVRTLLAAIAERAVLRVQYHGVRTDEVTDRDVEPLAVVQERTRLYLQAWCRRAEGLRVFRADRVGAVQRTGETFRPRARPGRWRLHPEGEGVSALVRWDHAVRDAAEAYRPTAAATLEDGTALTRLTLLDEEAAVALAARHGGRVEVVEPVDLRDAVAARLEGAARRARGAVA</sequence>
<dbReference type="AlphaFoldDB" id="A0A4Y8X3P2"/>
<feature type="domain" description="WYL" evidence="1">
    <location>
        <begin position="155"/>
        <end position="219"/>
    </location>
</feature>
<gene>
    <name evidence="4" type="ORF">BJ976_001001</name>
</gene>
<evidence type="ECO:0000313" key="5">
    <source>
        <dbReference type="Proteomes" id="UP000560081"/>
    </source>
</evidence>
<accession>A0A4Y8X3P2</accession>
<dbReference type="Pfam" id="PF25583">
    <property type="entry name" value="WCX"/>
    <property type="match status" value="1"/>
</dbReference>
<dbReference type="RefSeq" id="WP_135027440.1">
    <property type="nucleotide sequence ID" value="NZ_BMLA01000001.1"/>
</dbReference>
<dbReference type="PANTHER" id="PTHR34580:SF1">
    <property type="entry name" value="PROTEIN PAFC"/>
    <property type="match status" value="1"/>
</dbReference>
<dbReference type="Pfam" id="PF13280">
    <property type="entry name" value="WYL"/>
    <property type="match status" value="2"/>
</dbReference>
<keyword evidence="5" id="KW-1185">Reference proteome</keyword>
<evidence type="ECO:0000259" key="1">
    <source>
        <dbReference type="Pfam" id="PF13280"/>
    </source>
</evidence>
<proteinExistence type="predicted"/>
<name>A0A4Y8X3P2_9MICC</name>
<feature type="domain" description="WYL" evidence="1">
    <location>
        <begin position="526"/>
        <end position="594"/>
    </location>
</feature>
<feature type="domain" description="WCX" evidence="3">
    <location>
        <begin position="620"/>
        <end position="691"/>
    </location>
</feature>
<dbReference type="OrthoDB" id="3268930at2"/>
<feature type="domain" description="PafC HTH" evidence="2">
    <location>
        <begin position="370"/>
        <end position="485"/>
    </location>
</feature>
<evidence type="ECO:0000259" key="3">
    <source>
        <dbReference type="Pfam" id="PF25583"/>
    </source>
</evidence>
<organism evidence="4 5">
    <name type="scientific">Micrococcus flavus</name>
    <dbReference type="NCBI Taxonomy" id="384602"/>
    <lineage>
        <taxon>Bacteria</taxon>
        <taxon>Bacillati</taxon>
        <taxon>Actinomycetota</taxon>
        <taxon>Actinomycetes</taxon>
        <taxon>Micrococcales</taxon>
        <taxon>Micrococcaceae</taxon>
        <taxon>Micrococcus</taxon>
    </lineage>
</organism>
<dbReference type="InterPro" id="IPR051534">
    <property type="entry name" value="CBASS_pafABC_assoc_protein"/>
</dbReference>
<dbReference type="EMBL" id="JACHMC010000001">
    <property type="protein sequence ID" value="MBB4882650.1"/>
    <property type="molecule type" value="Genomic_DNA"/>
</dbReference>
<dbReference type="Proteomes" id="UP000560081">
    <property type="component" value="Unassembled WGS sequence"/>
</dbReference>
<evidence type="ECO:0000259" key="2">
    <source>
        <dbReference type="Pfam" id="PF19187"/>
    </source>
</evidence>
<dbReference type="GO" id="GO:0000502">
    <property type="term" value="C:proteasome complex"/>
    <property type="evidence" value="ECO:0007669"/>
    <property type="project" value="UniProtKB-KW"/>
</dbReference>
<comment type="caution">
    <text evidence="4">The sequence shown here is derived from an EMBL/GenBank/DDBJ whole genome shotgun (WGS) entry which is preliminary data.</text>
</comment>
<dbReference type="Pfam" id="PF19187">
    <property type="entry name" value="HTH_PafC"/>
    <property type="match status" value="1"/>
</dbReference>
<keyword evidence="4" id="KW-0647">Proteasome</keyword>
<evidence type="ECO:0000313" key="4">
    <source>
        <dbReference type="EMBL" id="MBB4882650.1"/>
    </source>
</evidence>
<dbReference type="InterPro" id="IPR026881">
    <property type="entry name" value="WYL_dom"/>
</dbReference>
<dbReference type="PANTHER" id="PTHR34580">
    <property type="match status" value="1"/>
</dbReference>
<protein>
    <submittedName>
        <fullName evidence="4">Proteasome accessory factor B/proteasome accessory factor C</fullName>
    </submittedName>
</protein>
<reference evidence="4 5" key="1">
    <citation type="submission" date="2020-08" db="EMBL/GenBank/DDBJ databases">
        <title>Sequencing the genomes of 1000 actinobacteria strains.</title>
        <authorList>
            <person name="Klenk H.-P."/>
        </authorList>
    </citation>
    <scope>NUCLEOTIDE SEQUENCE [LARGE SCALE GENOMIC DNA]</scope>
    <source>
        <strain evidence="4 5">DSM 19079</strain>
    </source>
</reference>
<dbReference type="InterPro" id="IPR057727">
    <property type="entry name" value="WCX_dom"/>
</dbReference>
<dbReference type="InterPro" id="IPR043839">
    <property type="entry name" value="PafC_HTH"/>
</dbReference>
<dbReference type="PROSITE" id="PS52050">
    <property type="entry name" value="WYL"/>
    <property type="match status" value="2"/>
</dbReference>